<organism evidence="1">
    <name type="scientific">bioreactor metagenome</name>
    <dbReference type="NCBI Taxonomy" id="1076179"/>
    <lineage>
        <taxon>unclassified sequences</taxon>
        <taxon>metagenomes</taxon>
        <taxon>ecological metagenomes</taxon>
    </lineage>
</organism>
<gene>
    <name evidence="1" type="ORF">SDC9_58523</name>
</gene>
<protein>
    <submittedName>
        <fullName evidence="1">Uncharacterized protein</fullName>
    </submittedName>
</protein>
<dbReference type="GO" id="GO:0003700">
    <property type="term" value="F:DNA-binding transcription factor activity"/>
    <property type="evidence" value="ECO:0007669"/>
    <property type="project" value="InterPro"/>
</dbReference>
<reference evidence="1" key="1">
    <citation type="submission" date="2019-08" db="EMBL/GenBank/DDBJ databases">
        <authorList>
            <person name="Kucharzyk K."/>
            <person name="Murdoch R.W."/>
            <person name="Higgins S."/>
            <person name="Loffler F."/>
        </authorList>
    </citation>
    <scope>NUCLEOTIDE SEQUENCE</scope>
</reference>
<evidence type="ECO:0000313" key="1">
    <source>
        <dbReference type="EMBL" id="MPM12171.1"/>
    </source>
</evidence>
<name>A0A644X8N2_9ZZZZ</name>
<sequence length="86" mass="9764">MQNIEDREAIILKYVPLVEKVVRHIGLSNPDYEKSDLVNIGVIGLMDASINTMKTKKCLLKIMHLFGSKGPSSMRFVVMARFPEQE</sequence>
<dbReference type="SUPFAM" id="SSF88946">
    <property type="entry name" value="Sigma2 domain of RNA polymerase sigma factors"/>
    <property type="match status" value="1"/>
</dbReference>
<comment type="caution">
    <text evidence="1">The sequence shown here is derived from an EMBL/GenBank/DDBJ whole genome shotgun (WGS) entry which is preliminary data.</text>
</comment>
<proteinExistence type="predicted"/>
<dbReference type="Gene3D" id="1.10.1740.10">
    <property type="match status" value="1"/>
</dbReference>
<dbReference type="EMBL" id="VSSQ01001931">
    <property type="protein sequence ID" value="MPM12171.1"/>
    <property type="molecule type" value="Genomic_DNA"/>
</dbReference>
<dbReference type="InterPro" id="IPR013325">
    <property type="entry name" value="RNA_pol_sigma_r2"/>
</dbReference>
<dbReference type="GO" id="GO:0006352">
    <property type="term" value="P:DNA-templated transcription initiation"/>
    <property type="evidence" value="ECO:0007669"/>
    <property type="project" value="InterPro"/>
</dbReference>
<accession>A0A644X8N2</accession>
<dbReference type="AlphaFoldDB" id="A0A644X8N2"/>